<dbReference type="AlphaFoldDB" id="V6JLI4"/>
<dbReference type="Proteomes" id="UP000017984">
    <property type="component" value="Chromosome"/>
</dbReference>
<proteinExistence type="predicted"/>
<comment type="caution">
    <text evidence="2">The sequence shown here is derived from an EMBL/GenBank/DDBJ whole genome shotgun (WGS) entry which is preliminary data.</text>
</comment>
<organism evidence="2 3">
    <name type="scientific">Streptomyces roseochromogenus subsp. oscitans DS 12.976</name>
    <dbReference type="NCBI Taxonomy" id="1352936"/>
    <lineage>
        <taxon>Bacteria</taxon>
        <taxon>Bacillati</taxon>
        <taxon>Actinomycetota</taxon>
        <taxon>Actinomycetes</taxon>
        <taxon>Kitasatosporales</taxon>
        <taxon>Streptomycetaceae</taxon>
        <taxon>Streptomyces</taxon>
    </lineage>
</organism>
<dbReference type="HOGENOM" id="CLU_1651217_0_0_11"/>
<dbReference type="RefSeq" id="WP_023552627.1">
    <property type="nucleotide sequence ID" value="NZ_CM002285.1"/>
</dbReference>
<feature type="region of interest" description="Disordered" evidence="1">
    <location>
        <begin position="84"/>
        <end position="103"/>
    </location>
</feature>
<dbReference type="EMBL" id="AWQX01000344">
    <property type="protein sequence ID" value="EST20740.1"/>
    <property type="molecule type" value="Genomic_DNA"/>
</dbReference>
<name>V6JLI4_STRRC</name>
<gene>
    <name evidence="2" type="ORF">M878_38945</name>
</gene>
<reference evidence="2 3" key="1">
    <citation type="journal article" date="2014" name="Genome Announc.">
        <title>Draft Genome Sequence of Streptomyces roseochromogenes subsp. oscitans DS 12.976, Producer of the Aminocoumarin Antibiotic Clorobiocin.</title>
        <authorList>
            <person name="Ruckert C."/>
            <person name="Kalinowski J."/>
            <person name="Heide L."/>
            <person name="Apel A.K."/>
        </authorList>
    </citation>
    <scope>NUCLEOTIDE SEQUENCE [LARGE SCALE GENOMIC DNA]</scope>
    <source>
        <strain evidence="2 3">DS 12.976</strain>
    </source>
</reference>
<sequence>MVPRYPKVRNSPEAVLIWSCGTSRQNAVWLPTVAAAAEVTPKTRETGTMAIAGLREVSRMMPTEPSSMVTAEAISGPRTRLRLASGREGSAETAPIGSSRSPAATADIPCAASIQGECLGTATRTKTAGAAHASCGSRIRKMTSALIDTAKPRVPGRSIR</sequence>
<evidence type="ECO:0000256" key="1">
    <source>
        <dbReference type="SAM" id="MobiDB-lite"/>
    </source>
</evidence>
<evidence type="ECO:0000313" key="2">
    <source>
        <dbReference type="EMBL" id="EST20740.1"/>
    </source>
</evidence>
<keyword evidence="3" id="KW-1185">Reference proteome</keyword>
<protein>
    <submittedName>
        <fullName evidence="2">Uncharacterized protein</fullName>
    </submittedName>
</protein>
<evidence type="ECO:0000313" key="3">
    <source>
        <dbReference type="Proteomes" id="UP000017984"/>
    </source>
</evidence>
<accession>V6JLI4</accession>